<dbReference type="GO" id="GO:0016846">
    <property type="term" value="F:carbon-sulfur lyase activity"/>
    <property type="evidence" value="ECO:0007669"/>
    <property type="project" value="InterPro"/>
</dbReference>
<dbReference type="GO" id="GO:0046872">
    <property type="term" value="F:metal ion binding"/>
    <property type="evidence" value="ECO:0007669"/>
    <property type="project" value="UniProtKB-KW"/>
</dbReference>
<dbReference type="Pfam" id="PF04828">
    <property type="entry name" value="GFA"/>
    <property type="match status" value="1"/>
</dbReference>
<evidence type="ECO:0000256" key="4">
    <source>
        <dbReference type="ARBA" id="ARBA00023239"/>
    </source>
</evidence>
<evidence type="ECO:0000313" key="7">
    <source>
        <dbReference type="Proteomes" id="UP000501168"/>
    </source>
</evidence>
<dbReference type="Proteomes" id="UP000501168">
    <property type="component" value="Chromosome"/>
</dbReference>
<organism evidence="6 7">
    <name type="scientific">Zophobihabitans entericus</name>
    <dbReference type="NCBI Taxonomy" id="1635327"/>
    <lineage>
        <taxon>Bacteria</taxon>
        <taxon>Pseudomonadati</taxon>
        <taxon>Pseudomonadota</taxon>
        <taxon>Gammaproteobacteria</taxon>
        <taxon>Orbales</taxon>
        <taxon>Orbaceae</taxon>
        <taxon>Zophobihabitans</taxon>
    </lineage>
</organism>
<dbReference type="InParanoid" id="A0A6G9I959"/>
<keyword evidence="4" id="KW-0456">Lyase</keyword>
<comment type="similarity">
    <text evidence="1">Belongs to the Gfa family.</text>
</comment>
<protein>
    <submittedName>
        <fullName evidence="6">GFA family protein</fullName>
    </submittedName>
</protein>
<gene>
    <name evidence="6" type="ORF">IPMB12_03100</name>
</gene>
<dbReference type="SUPFAM" id="SSF51316">
    <property type="entry name" value="Mss4-like"/>
    <property type="match status" value="1"/>
</dbReference>
<reference evidence="6 7" key="1">
    <citation type="submission" date="2020-03" db="EMBL/GenBank/DDBJ databases">
        <title>Complete genome sequence of Orbus sp. IPMB12 (BCRC 80908).</title>
        <authorList>
            <person name="Lo W.-S."/>
            <person name="Chang T.-H."/>
            <person name="Kuo C.-H."/>
        </authorList>
    </citation>
    <scope>NUCLEOTIDE SEQUENCE [LARGE SCALE GENOMIC DNA]</scope>
    <source>
        <strain evidence="6 7">IPMB12</strain>
    </source>
</reference>
<dbReference type="PANTHER" id="PTHR33337:SF40">
    <property type="entry name" value="CENP-V_GFA DOMAIN-CONTAINING PROTEIN-RELATED"/>
    <property type="match status" value="1"/>
</dbReference>
<sequence length="133" mass="14805">MLTGSCLCGSIKYQLNQEDIDTLFVCHCSRCRKESGSAFNTSAVINSADITITEGKDLVKKYSVNGVNRHFCVGCGSRLYSSRDNDPAHYRLRVGLLDTPINPAKKIHVFTASKASWDEICDDFPQYPERPPV</sequence>
<dbReference type="AlphaFoldDB" id="A0A6G9I959"/>
<dbReference type="PROSITE" id="PS51891">
    <property type="entry name" value="CENP_V_GFA"/>
    <property type="match status" value="1"/>
</dbReference>
<evidence type="ECO:0000256" key="3">
    <source>
        <dbReference type="ARBA" id="ARBA00022833"/>
    </source>
</evidence>
<feature type="domain" description="CENP-V/GFA" evidence="5">
    <location>
        <begin position="2"/>
        <end position="118"/>
    </location>
</feature>
<evidence type="ECO:0000313" key="6">
    <source>
        <dbReference type="EMBL" id="QIQ20755.1"/>
    </source>
</evidence>
<evidence type="ECO:0000259" key="5">
    <source>
        <dbReference type="PROSITE" id="PS51891"/>
    </source>
</evidence>
<keyword evidence="3" id="KW-0862">Zinc</keyword>
<name>A0A6G9I959_9GAMM</name>
<proteinExistence type="inferred from homology"/>
<evidence type="ECO:0000256" key="1">
    <source>
        <dbReference type="ARBA" id="ARBA00005495"/>
    </source>
</evidence>
<keyword evidence="7" id="KW-1185">Reference proteome</keyword>
<dbReference type="Gene3D" id="3.90.1590.10">
    <property type="entry name" value="glutathione-dependent formaldehyde- activating enzyme (gfa)"/>
    <property type="match status" value="1"/>
</dbReference>
<dbReference type="RefSeq" id="WP_166914855.1">
    <property type="nucleotide sequence ID" value="NZ_CP050253.1"/>
</dbReference>
<dbReference type="PANTHER" id="PTHR33337">
    <property type="entry name" value="GFA DOMAIN-CONTAINING PROTEIN"/>
    <property type="match status" value="1"/>
</dbReference>
<dbReference type="EMBL" id="CP050253">
    <property type="protein sequence ID" value="QIQ20755.1"/>
    <property type="molecule type" value="Genomic_DNA"/>
</dbReference>
<accession>A0A6G9I959</accession>
<dbReference type="InterPro" id="IPR011057">
    <property type="entry name" value="Mss4-like_sf"/>
</dbReference>
<dbReference type="KEGG" id="orb:IPMB12_03100"/>
<evidence type="ECO:0000256" key="2">
    <source>
        <dbReference type="ARBA" id="ARBA00022723"/>
    </source>
</evidence>
<keyword evidence="2" id="KW-0479">Metal-binding</keyword>
<dbReference type="InterPro" id="IPR006913">
    <property type="entry name" value="CENP-V/GFA"/>
</dbReference>